<evidence type="ECO:0000256" key="13">
    <source>
        <dbReference type="ARBA" id="ARBA00048483"/>
    </source>
</evidence>
<dbReference type="GO" id="GO:0006826">
    <property type="term" value="P:iron ion transport"/>
    <property type="evidence" value="ECO:0007669"/>
    <property type="project" value="UniProtKB-ARBA"/>
</dbReference>
<keyword evidence="4" id="KW-0813">Transport</keyword>
<dbReference type="Pfam" id="PF01794">
    <property type="entry name" value="Ferric_reduct"/>
    <property type="match status" value="1"/>
</dbReference>
<dbReference type="EC" id="1.16.1.9" evidence="3"/>
<gene>
    <name evidence="17" type="ORF">CNMCM6106_002394</name>
</gene>
<keyword evidence="11" id="KW-0496">Mitochondrion</keyword>
<dbReference type="InterPro" id="IPR013112">
    <property type="entry name" value="FAD-bd_8"/>
</dbReference>
<evidence type="ECO:0000256" key="8">
    <source>
        <dbReference type="ARBA" id="ARBA00022989"/>
    </source>
</evidence>
<accession>A0A8H6UTT0</accession>
<evidence type="ECO:0000256" key="11">
    <source>
        <dbReference type="ARBA" id="ARBA00023128"/>
    </source>
</evidence>
<comment type="caution">
    <text evidence="17">The sequence shown here is derived from an EMBL/GenBank/DDBJ whole genome shotgun (WGS) entry which is preliminary data.</text>
</comment>
<dbReference type="SUPFAM" id="SSF63380">
    <property type="entry name" value="Riboflavin synthase domain-like"/>
    <property type="match status" value="1"/>
</dbReference>
<evidence type="ECO:0000259" key="16">
    <source>
        <dbReference type="PROSITE" id="PS51384"/>
    </source>
</evidence>
<dbReference type="CDD" id="cd06186">
    <property type="entry name" value="NOX_Duox_like_FAD_NADP"/>
    <property type="match status" value="1"/>
</dbReference>
<feature type="transmembrane region" description="Helical" evidence="15">
    <location>
        <begin position="252"/>
        <end position="274"/>
    </location>
</feature>
<evidence type="ECO:0000256" key="1">
    <source>
        <dbReference type="ARBA" id="ARBA00004651"/>
    </source>
</evidence>
<evidence type="ECO:0000256" key="6">
    <source>
        <dbReference type="ARBA" id="ARBA00022692"/>
    </source>
</evidence>
<dbReference type="EMBL" id="JACBAF010002134">
    <property type="protein sequence ID" value="KAF7166678.1"/>
    <property type="molecule type" value="Genomic_DNA"/>
</dbReference>
<evidence type="ECO:0000256" key="14">
    <source>
        <dbReference type="SAM" id="MobiDB-lite"/>
    </source>
</evidence>
<evidence type="ECO:0000256" key="7">
    <source>
        <dbReference type="ARBA" id="ARBA00022982"/>
    </source>
</evidence>
<dbReference type="InterPro" id="IPR013121">
    <property type="entry name" value="Fe_red_NAD-bd_6"/>
</dbReference>
<evidence type="ECO:0000256" key="5">
    <source>
        <dbReference type="ARBA" id="ARBA00022475"/>
    </source>
</evidence>
<proteinExistence type="inferred from homology"/>
<keyword evidence="12 15" id="KW-0472">Membrane</keyword>
<feature type="transmembrane region" description="Helical" evidence="15">
    <location>
        <begin position="191"/>
        <end position="209"/>
    </location>
</feature>
<dbReference type="Gene3D" id="3.40.50.80">
    <property type="entry name" value="Nucleotide-binding domain of ferredoxin-NADP reductase (FNR) module"/>
    <property type="match status" value="1"/>
</dbReference>
<dbReference type="InterPro" id="IPR013130">
    <property type="entry name" value="Fe3_Rdtase_TM_dom"/>
</dbReference>
<keyword evidence="7" id="KW-0249">Electron transport</keyword>
<dbReference type="AlphaFoldDB" id="A0A8H6UTT0"/>
<comment type="subcellular location">
    <subcellularLocation>
        <location evidence="1">Cell membrane</location>
        <topology evidence="1">Multi-pass membrane protein</topology>
    </subcellularLocation>
</comment>
<dbReference type="InterPro" id="IPR017938">
    <property type="entry name" value="Riboflavin_synthase-like_b-brl"/>
</dbReference>
<feature type="region of interest" description="Disordered" evidence="14">
    <location>
        <begin position="122"/>
        <end position="148"/>
    </location>
</feature>
<dbReference type="InterPro" id="IPR051410">
    <property type="entry name" value="Ferric/Cupric_Reductase"/>
</dbReference>
<evidence type="ECO:0000256" key="4">
    <source>
        <dbReference type="ARBA" id="ARBA00022448"/>
    </source>
</evidence>
<evidence type="ECO:0000256" key="12">
    <source>
        <dbReference type="ARBA" id="ARBA00023136"/>
    </source>
</evidence>
<dbReference type="PANTHER" id="PTHR32361:SF26">
    <property type="entry name" value="FAD-BINDING 8 DOMAIN-CONTAINING PROTEIN-RELATED"/>
    <property type="match status" value="1"/>
</dbReference>
<keyword evidence="6 15" id="KW-0812">Transmembrane</keyword>
<dbReference type="GO" id="GO:0005886">
    <property type="term" value="C:plasma membrane"/>
    <property type="evidence" value="ECO:0007669"/>
    <property type="project" value="UniProtKB-SubCell"/>
</dbReference>
<keyword evidence="9" id="KW-0560">Oxidoreductase</keyword>
<keyword evidence="8 15" id="KW-1133">Transmembrane helix</keyword>
<feature type="transmembrane region" description="Helical" evidence="15">
    <location>
        <begin position="351"/>
        <end position="371"/>
    </location>
</feature>
<dbReference type="GO" id="GO:0015677">
    <property type="term" value="P:copper ion import"/>
    <property type="evidence" value="ECO:0007669"/>
    <property type="project" value="TreeGrafter"/>
</dbReference>
<sequence length="716" mass="81390">MAGYNSHQPSSLEEKIDRLINDAFDLSLFHMCKVYILVEHGSGVHTFKSSEQRSWPPPDHRLEELYPRLERLYTYHVIRTRLTEDERKDLIQLSLYFLHLRKCLRNPGSLGLDENVRTDVGQIGEHNDAPQDTGAGTMDGGNDDGSDDSQLCPLPTEITINTSFFPVLVAGAELNQTYIVTSRDMITVETIYFLALWAALASLALHRLVRVRIVPSWMTNVISCLGNRSIRHILLSYLVYPRLPVRLLGIDSLSPLQIIFLVLFLTGTTVCNWIEIDTLSQASNRAAQISLALLFPLFLSGGREYPARLLGITLETYGFVHRITGLVSVVEATVHVAIVSRNIKFDSSNPAHFSGLVGGCMLLSLLFVPMVKRRVYEAFLYTHLVFALVGLYAIWKHLPSNSPKLQWCVIACLAACSITTLFQILRIVYRNFVLGRKSVRMTMSPHAEDIMHVTLSLPRSWRVSAGERVCLTVPSVGLFYFFQTHPFTITWWEESEDGNATSISLMFRARTGFTRKLYDRLKPNQKYWALIDGPYGPSLGGKFGISQDLGDYGHILMVTSGIGIAAQLPYAKEILQRRRGAEVRTQRISLVWRLDRAGDWESAREWLQQLVVQDNGYILNVTVYDPLGDNSPQKTHKVGEHELITITHSEVDWAHVLSSEMEKQRGKLLVTVSAQRQYRRTMQQLVSKNVRHNVELFELEFQPWRESGDYWSFFTP</sequence>
<evidence type="ECO:0000256" key="9">
    <source>
        <dbReference type="ARBA" id="ARBA00023002"/>
    </source>
</evidence>
<keyword evidence="10" id="KW-0406">Ion transport</keyword>
<name>A0A8H6UTT0_9EURO</name>
<comment type="similarity">
    <text evidence="2">Belongs to the ferric reductase (FRE) family.</text>
</comment>
<dbReference type="PANTHER" id="PTHR32361">
    <property type="entry name" value="FERRIC/CUPRIC REDUCTASE TRANSMEMBRANE COMPONENT"/>
    <property type="match status" value="1"/>
</dbReference>
<protein>
    <recommendedName>
        <fullName evidence="3">ferric-chelate reductase (NADPH)</fullName>
        <ecNumber evidence="3">1.16.1.9</ecNumber>
    </recommendedName>
</protein>
<comment type="catalytic activity">
    <reaction evidence="13">
        <text>2 a Fe(II)-siderophore + NADP(+) + H(+) = 2 a Fe(III)-siderophore + NADPH</text>
        <dbReference type="Rhea" id="RHEA:28795"/>
        <dbReference type="Rhea" id="RHEA-COMP:11342"/>
        <dbReference type="Rhea" id="RHEA-COMP:11344"/>
        <dbReference type="ChEBI" id="CHEBI:15378"/>
        <dbReference type="ChEBI" id="CHEBI:29033"/>
        <dbReference type="ChEBI" id="CHEBI:29034"/>
        <dbReference type="ChEBI" id="CHEBI:57783"/>
        <dbReference type="ChEBI" id="CHEBI:58349"/>
        <dbReference type="EC" id="1.16.1.9"/>
    </reaction>
</comment>
<evidence type="ECO:0000256" key="10">
    <source>
        <dbReference type="ARBA" id="ARBA00023065"/>
    </source>
</evidence>
<organism evidence="17 18">
    <name type="scientific">Aspergillus hiratsukae</name>
    <dbReference type="NCBI Taxonomy" id="1194566"/>
    <lineage>
        <taxon>Eukaryota</taxon>
        <taxon>Fungi</taxon>
        <taxon>Dikarya</taxon>
        <taxon>Ascomycota</taxon>
        <taxon>Pezizomycotina</taxon>
        <taxon>Eurotiomycetes</taxon>
        <taxon>Eurotiomycetidae</taxon>
        <taxon>Eurotiales</taxon>
        <taxon>Aspergillaceae</taxon>
        <taxon>Aspergillus</taxon>
        <taxon>Aspergillus subgen. Fumigati</taxon>
    </lineage>
</organism>
<reference evidence="17" key="1">
    <citation type="submission" date="2020-06" db="EMBL/GenBank/DDBJ databases">
        <title>Draft genome sequences of strains closely related to Aspergillus parafelis and Aspergillus hiratsukae.</title>
        <authorList>
            <person name="Dos Santos R.A.C."/>
            <person name="Rivero-Menendez O."/>
            <person name="Steenwyk J.L."/>
            <person name="Mead M.E."/>
            <person name="Goldman G.H."/>
            <person name="Alastruey-Izquierdo A."/>
            <person name="Rokas A."/>
        </authorList>
    </citation>
    <scope>NUCLEOTIDE SEQUENCE</scope>
    <source>
        <strain evidence="17">CNM-CM6106</strain>
    </source>
</reference>
<dbReference type="GO" id="GO:0052851">
    <property type="term" value="F:ferric-chelate reductase (NADPH) activity"/>
    <property type="evidence" value="ECO:0007669"/>
    <property type="project" value="UniProtKB-EC"/>
</dbReference>
<feature type="transmembrane region" description="Helical" evidence="15">
    <location>
        <begin position="378"/>
        <end position="395"/>
    </location>
</feature>
<dbReference type="InterPro" id="IPR039261">
    <property type="entry name" value="FNR_nucleotide-bd"/>
</dbReference>
<evidence type="ECO:0000256" key="15">
    <source>
        <dbReference type="SAM" id="Phobius"/>
    </source>
</evidence>
<dbReference type="Pfam" id="PF08022">
    <property type="entry name" value="FAD_binding_8"/>
    <property type="match status" value="1"/>
</dbReference>
<evidence type="ECO:0000256" key="2">
    <source>
        <dbReference type="ARBA" id="ARBA00006278"/>
    </source>
</evidence>
<keyword evidence="5" id="KW-1003">Cell membrane</keyword>
<evidence type="ECO:0000313" key="18">
    <source>
        <dbReference type="Proteomes" id="UP000662466"/>
    </source>
</evidence>
<evidence type="ECO:0000313" key="17">
    <source>
        <dbReference type="EMBL" id="KAF7166678.1"/>
    </source>
</evidence>
<dbReference type="Pfam" id="PF08030">
    <property type="entry name" value="NAD_binding_6"/>
    <property type="match status" value="1"/>
</dbReference>
<feature type="transmembrane region" description="Helical" evidence="15">
    <location>
        <begin position="407"/>
        <end position="429"/>
    </location>
</feature>
<dbReference type="GO" id="GO:0006879">
    <property type="term" value="P:intracellular iron ion homeostasis"/>
    <property type="evidence" value="ECO:0007669"/>
    <property type="project" value="TreeGrafter"/>
</dbReference>
<dbReference type="Proteomes" id="UP000662466">
    <property type="component" value="Unassembled WGS sequence"/>
</dbReference>
<evidence type="ECO:0000256" key="3">
    <source>
        <dbReference type="ARBA" id="ARBA00012668"/>
    </source>
</evidence>
<dbReference type="InterPro" id="IPR017927">
    <property type="entry name" value="FAD-bd_FR_type"/>
</dbReference>
<feature type="domain" description="FAD-binding FR-type" evidence="16">
    <location>
        <begin position="426"/>
        <end position="541"/>
    </location>
</feature>
<dbReference type="PROSITE" id="PS51384">
    <property type="entry name" value="FAD_FR"/>
    <property type="match status" value="1"/>
</dbReference>